<dbReference type="Gene3D" id="1.10.2000.10">
    <property type="entry name" value="Frizzled cysteine-rich domain"/>
    <property type="match status" value="1"/>
</dbReference>
<feature type="domain" description="G-protein coupled receptors family 2 profile 2" evidence="18">
    <location>
        <begin position="242"/>
        <end position="536"/>
    </location>
</feature>
<keyword evidence="7" id="KW-0732">Signal</keyword>
<dbReference type="InterPro" id="IPR000539">
    <property type="entry name" value="Frizzled/Smoothened_7TM"/>
</dbReference>
<evidence type="ECO:0000256" key="7">
    <source>
        <dbReference type="ARBA" id="ARBA00022729"/>
    </source>
</evidence>
<evidence type="ECO:0000256" key="2">
    <source>
        <dbReference type="ARBA" id="ARBA00008077"/>
    </source>
</evidence>
<feature type="disulfide bond" evidence="14">
    <location>
        <begin position="125"/>
        <end position="149"/>
    </location>
</feature>
<keyword evidence="4" id="KW-1003">Cell membrane</keyword>
<keyword evidence="6 16" id="KW-0812">Transmembrane</keyword>
<feature type="transmembrane region" description="Helical" evidence="16">
    <location>
        <begin position="458"/>
        <end position="483"/>
    </location>
</feature>
<comment type="subcellular location">
    <subcellularLocation>
        <location evidence="1">Cell membrane</location>
        <topology evidence="1">Multi-pass membrane protein</topology>
    </subcellularLocation>
</comment>
<evidence type="ECO:0000256" key="9">
    <source>
        <dbReference type="ARBA" id="ARBA00023040"/>
    </source>
</evidence>
<dbReference type="CDD" id="cd07456">
    <property type="entry name" value="CRD_FZ5_like"/>
    <property type="match status" value="1"/>
</dbReference>
<dbReference type="PROSITE" id="PS50038">
    <property type="entry name" value="FZ"/>
    <property type="match status" value="1"/>
</dbReference>
<dbReference type="GO" id="GO:0042813">
    <property type="term" value="F:Wnt receptor activity"/>
    <property type="evidence" value="ECO:0007669"/>
    <property type="project" value="TreeGrafter"/>
</dbReference>
<keyword evidence="13" id="KW-0807">Transducer</keyword>
<dbReference type="InterPro" id="IPR036790">
    <property type="entry name" value="Frizzled_dom_sf"/>
</dbReference>
<sequence>MAHSTMNCGLHGLQGRNLEPWKIFKMILILGVFSTTFNPVHTGDSPRVCQEITIPMCRGIGYNLTYMPNQFNHDTQDEAGLEVHQFWPLVEIQCSPDLKFFLCSMYAPICMTNYHKPLPACRSVCERAKSGCAPLMRQYGFAWPERMKCDTLPEYGDKDQLCMDFNTTQRPTAARPKDSPPTSFPAAPAGASSPRDCNCKCMEPLVQITNSSSPYFNKLYTGDQSNCAMNCHGVYFSSDEKTFAQFWIGLWSVLCFLSTFVTMLTFLIDMQRFKYPERPIIFLSACYLMVSIGYIIRLIVGAEMVACDDFEGQQIIRYDTTGPALCTVVFLLVYFFGMASSLWWVILTFTWFLSAGLKWGQEAIASYSQYFHIAAWLIPSVKSIVVLARSSVDGDPVAGICSVGNQNIDNLRGFVLAPLGVYLLLGTSFLLAGFVSLFRIRNVIKQQGRAKTEKLEKLMIRIGVFGVLYTVPATIVIACYFYEQQYRYRWEVSSTCPCRTDYVRPDYSVFMLKYFMLLVVGITSGFWIWSGKTLDSWRRCCGRSEYSQPRIAAKYANPSYSGSKQIPLSHV</sequence>
<evidence type="ECO:0000259" key="18">
    <source>
        <dbReference type="PROSITE" id="PS50261"/>
    </source>
</evidence>
<dbReference type="InterPro" id="IPR020067">
    <property type="entry name" value="Frizzled_dom"/>
</dbReference>
<evidence type="ECO:0000313" key="19">
    <source>
        <dbReference type="EMBL" id="ANS60433.1"/>
    </source>
</evidence>
<evidence type="ECO:0000256" key="15">
    <source>
        <dbReference type="SAM" id="MobiDB-lite"/>
    </source>
</evidence>
<dbReference type="SMART" id="SM01330">
    <property type="entry name" value="Frizzled"/>
    <property type="match status" value="1"/>
</dbReference>
<dbReference type="AlphaFoldDB" id="A0A1B1M0P4"/>
<feature type="disulfide bond" evidence="14">
    <location>
        <begin position="49"/>
        <end position="110"/>
    </location>
</feature>
<feature type="transmembrane region" description="Helical" evidence="16">
    <location>
        <begin position="322"/>
        <end position="349"/>
    </location>
</feature>
<dbReference type="GO" id="GO:0005886">
    <property type="term" value="C:plasma membrane"/>
    <property type="evidence" value="ECO:0007669"/>
    <property type="project" value="UniProtKB-SubCell"/>
</dbReference>
<feature type="compositionally biased region" description="Low complexity" evidence="15">
    <location>
        <begin position="180"/>
        <end position="194"/>
    </location>
</feature>
<protein>
    <submittedName>
        <fullName evidence="19">Frizzled 5/8</fullName>
    </submittedName>
</protein>
<evidence type="ECO:0000256" key="6">
    <source>
        <dbReference type="ARBA" id="ARBA00022692"/>
    </source>
</evidence>
<name>A0A1B1M0P4_PLADU</name>
<keyword evidence="3" id="KW-0217">Developmental protein</keyword>
<evidence type="ECO:0000256" key="12">
    <source>
        <dbReference type="ARBA" id="ARBA00023170"/>
    </source>
</evidence>
<dbReference type="FunFam" id="1.10.2000.10:FF:000004">
    <property type="entry name" value="Frizzled class receptor 8a"/>
    <property type="match status" value="1"/>
</dbReference>
<feature type="disulfide bond" evidence="14">
    <location>
        <begin position="94"/>
        <end position="132"/>
    </location>
</feature>
<dbReference type="Pfam" id="PF01534">
    <property type="entry name" value="Frizzled"/>
    <property type="match status" value="1"/>
</dbReference>
<dbReference type="Gene3D" id="1.20.1070.10">
    <property type="entry name" value="Rhodopsin 7-helix transmembrane proteins"/>
    <property type="match status" value="1"/>
</dbReference>
<dbReference type="SMART" id="SM00063">
    <property type="entry name" value="FRI"/>
    <property type="match status" value="1"/>
</dbReference>
<evidence type="ECO:0000256" key="3">
    <source>
        <dbReference type="ARBA" id="ARBA00022473"/>
    </source>
</evidence>
<feature type="region of interest" description="Disordered" evidence="15">
    <location>
        <begin position="170"/>
        <end position="195"/>
    </location>
</feature>
<dbReference type="GO" id="GO:0035567">
    <property type="term" value="P:non-canonical Wnt signaling pathway"/>
    <property type="evidence" value="ECO:0007669"/>
    <property type="project" value="TreeGrafter"/>
</dbReference>
<dbReference type="Pfam" id="PF01392">
    <property type="entry name" value="Fz"/>
    <property type="match status" value="1"/>
</dbReference>
<keyword evidence="5" id="KW-0879">Wnt signaling pathway</keyword>
<dbReference type="InterPro" id="IPR015526">
    <property type="entry name" value="Frizzled/SFRP"/>
</dbReference>
<feature type="transmembrane region" description="Helical" evidence="16">
    <location>
        <begin position="246"/>
        <end position="268"/>
    </location>
</feature>
<evidence type="ECO:0000256" key="10">
    <source>
        <dbReference type="ARBA" id="ARBA00023136"/>
    </source>
</evidence>
<dbReference type="SUPFAM" id="SSF63501">
    <property type="entry name" value="Frizzled cysteine-rich domain"/>
    <property type="match status" value="1"/>
</dbReference>
<keyword evidence="11 14" id="KW-1015">Disulfide bond</keyword>
<organism evidence="19">
    <name type="scientific">Platynereis dumerilii</name>
    <name type="common">Dumeril's clam worm</name>
    <dbReference type="NCBI Taxonomy" id="6359"/>
    <lineage>
        <taxon>Eukaryota</taxon>
        <taxon>Metazoa</taxon>
        <taxon>Spiralia</taxon>
        <taxon>Lophotrochozoa</taxon>
        <taxon>Annelida</taxon>
        <taxon>Polychaeta</taxon>
        <taxon>Errantia</taxon>
        <taxon>Phyllodocida</taxon>
        <taxon>Nereididae</taxon>
        <taxon>Platynereis</taxon>
    </lineage>
</organism>
<keyword evidence="10 16" id="KW-0472">Membrane</keyword>
<comment type="similarity">
    <text evidence="2">Belongs to the G-protein coupled receptor Fz/Smo family.</text>
</comment>
<accession>A0A1B1M0P4</accession>
<evidence type="ECO:0000259" key="17">
    <source>
        <dbReference type="PROSITE" id="PS50038"/>
    </source>
</evidence>
<dbReference type="GO" id="GO:0060070">
    <property type="term" value="P:canonical Wnt signaling pathway"/>
    <property type="evidence" value="ECO:0007669"/>
    <property type="project" value="TreeGrafter"/>
</dbReference>
<proteinExistence type="evidence at transcript level"/>
<feature type="transmembrane region" description="Helical" evidence="16">
    <location>
        <begin position="511"/>
        <end position="529"/>
    </location>
</feature>
<feature type="disulfide bond" evidence="14">
    <location>
        <begin position="57"/>
        <end position="103"/>
    </location>
</feature>
<evidence type="ECO:0000256" key="11">
    <source>
        <dbReference type="ARBA" id="ARBA00023157"/>
    </source>
</evidence>
<evidence type="ECO:0000256" key="14">
    <source>
        <dbReference type="PROSITE-ProRule" id="PRU00090"/>
    </source>
</evidence>
<keyword evidence="12" id="KW-0675">Receptor</keyword>
<keyword evidence="8 16" id="KW-1133">Transmembrane helix</keyword>
<reference evidence="19" key="2">
    <citation type="submission" date="2016-08" db="EMBL/GenBank/DDBJ databases">
        <title>Beta-catenin controls segment polarity in the annelid Platynereis.</title>
        <authorList>
            <person name="Simon F."/>
        </authorList>
    </citation>
    <scope>NUCLEOTIDE SEQUENCE</scope>
</reference>
<dbReference type="CDD" id="cd15035">
    <property type="entry name" value="7tmF_FZD5_FZD8-like"/>
    <property type="match status" value="1"/>
</dbReference>
<dbReference type="PANTHER" id="PTHR11309:SF126">
    <property type="entry name" value="FRIZZLED-2"/>
    <property type="match status" value="1"/>
</dbReference>
<feature type="transmembrane region" description="Helical" evidence="16">
    <location>
        <begin position="280"/>
        <end position="302"/>
    </location>
</feature>
<dbReference type="GO" id="GO:0017147">
    <property type="term" value="F:Wnt-protein binding"/>
    <property type="evidence" value="ECO:0007669"/>
    <property type="project" value="TreeGrafter"/>
</dbReference>
<reference evidence="19" key="1">
    <citation type="submission" date="2015-07" db="EMBL/GenBank/DDBJ databases">
        <authorList>
            <person name="Noorani M."/>
        </authorList>
    </citation>
    <scope>NUCLEOTIDE SEQUENCE</scope>
</reference>
<dbReference type="InterPro" id="IPR017981">
    <property type="entry name" value="GPCR_2-like_7TM"/>
</dbReference>
<dbReference type="FunFam" id="1.20.1070.10:FF:000262">
    <property type="entry name" value="Frizzled 2"/>
    <property type="match status" value="1"/>
</dbReference>
<keyword evidence="9" id="KW-0297">G-protein coupled receptor</keyword>
<dbReference type="PRINTS" id="PR00489">
    <property type="entry name" value="FRIZZLED"/>
</dbReference>
<dbReference type="PROSITE" id="PS50261">
    <property type="entry name" value="G_PROTEIN_RECEP_F2_4"/>
    <property type="match status" value="1"/>
</dbReference>
<evidence type="ECO:0000256" key="8">
    <source>
        <dbReference type="ARBA" id="ARBA00022989"/>
    </source>
</evidence>
<dbReference type="EMBL" id="KT266542">
    <property type="protein sequence ID" value="ANS60433.1"/>
    <property type="molecule type" value="mRNA"/>
</dbReference>
<feature type="domain" description="FZ" evidence="17">
    <location>
        <begin position="44"/>
        <end position="165"/>
    </location>
</feature>
<feature type="disulfide bond" evidence="14">
    <location>
        <begin position="121"/>
        <end position="162"/>
    </location>
</feature>
<evidence type="ECO:0000256" key="4">
    <source>
        <dbReference type="ARBA" id="ARBA00022475"/>
    </source>
</evidence>
<feature type="transmembrane region" description="Helical" evidence="16">
    <location>
        <begin position="419"/>
        <end position="438"/>
    </location>
</feature>
<evidence type="ECO:0000256" key="16">
    <source>
        <dbReference type="SAM" id="Phobius"/>
    </source>
</evidence>
<dbReference type="GO" id="GO:0004930">
    <property type="term" value="F:G protein-coupled receptor activity"/>
    <property type="evidence" value="ECO:0007669"/>
    <property type="project" value="UniProtKB-KW"/>
</dbReference>
<evidence type="ECO:0000256" key="5">
    <source>
        <dbReference type="ARBA" id="ARBA00022687"/>
    </source>
</evidence>
<evidence type="ECO:0000256" key="1">
    <source>
        <dbReference type="ARBA" id="ARBA00004651"/>
    </source>
</evidence>
<dbReference type="PANTHER" id="PTHR11309">
    <property type="entry name" value="FRIZZLED"/>
    <property type="match status" value="1"/>
</dbReference>
<evidence type="ECO:0000256" key="13">
    <source>
        <dbReference type="ARBA" id="ARBA00023224"/>
    </source>
</evidence>